<protein>
    <recommendedName>
        <fullName evidence="4">GIY-YIG domain-containing protein</fullName>
    </recommendedName>
</protein>
<accession>A0ABN9MD04</accession>
<evidence type="ECO:0000313" key="2">
    <source>
        <dbReference type="EMBL" id="CAJ0964548.1"/>
    </source>
</evidence>
<dbReference type="PANTHER" id="PTHR21301:SF12">
    <property type="match status" value="1"/>
</dbReference>
<dbReference type="EMBL" id="CAUEEQ010061426">
    <property type="protein sequence ID" value="CAJ0964548.1"/>
    <property type="molecule type" value="Genomic_DNA"/>
</dbReference>
<evidence type="ECO:0000256" key="1">
    <source>
        <dbReference type="SAM" id="MobiDB-lite"/>
    </source>
</evidence>
<name>A0ABN9MD04_9NEOB</name>
<dbReference type="CDD" id="cd10442">
    <property type="entry name" value="GIY-YIG_PLEs"/>
    <property type="match status" value="1"/>
</dbReference>
<dbReference type="PANTHER" id="PTHR21301">
    <property type="entry name" value="REVERSE TRANSCRIPTASE"/>
    <property type="match status" value="1"/>
</dbReference>
<sequence length="657" mass="75061">MWGSSRPTSIQKTLATRRQGTFPCLNCAACSNVIKSDNITHPRTGKSFPIKGFHTCNSNFVVYLVKCPCGLLYVGETTQHVRDRIASHKSTIRCNKNWLPIPEHFSKSGHSVAQLRFQVIEHVPRPPVGVAIIELDLSSNHDAILCSRILALRNLYPFRFKSLLIVDKVTGSNEFLRTPAQELRTRDYEKERRKLISYDLHCTTLAEYHRQSKIPRGLRSNLRPTLFSDNPDYCEKYKRILNKCSLDIILLTIEYLQKTIVETKQSIQAIEAQFSTALSSTEWTSLKSKTEKSLTEHQKSLQERKSQKFQRDTEDYSLNKVYKWNDTSANTGPWRRPRNQRRYGSFSSGSDSSTTSGRQHFLSKGRKGGQPTTDPPGDQGERMATRSQYNPPRIYHATETFISLVDREVKQFSHQQQLGFYPVHSNLSLVEKQALSSLQNNKNITIKPADKGGAIVVMNHTDYNKEVIRQLSDSNTYGIIQRDPVTNITTKIKSLLNDYLDRHTRLTRKLLPFSSTPTPSHRFSIFYPKSTNTGHFLRIIQHLGTVPTESILVTLDVNSLYTSITHDKGIEATKFLLESSDMSVDSIQFCLDLLDIVLRENYFLFEDTFYVQRCGTAMGANVAPAYANAYMNFFEINYVFSNDLFSQFCLGISSVYR</sequence>
<organism evidence="2 3">
    <name type="scientific">Ranitomeya imitator</name>
    <name type="common">mimic poison frog</name>
    <dbReference type="NCBI Taxonomy" id="111125"/>
    <lineage>
        <taxon>Eukaryota</taxon>
        <taxon>Metazoa</taxon>
        <taxon>Chordata</taxon>
        <taxon>Craniata</taxon>
        <taxon>Vertebrata</taxon>
        <taxon>Euteleostomi</taxon>
        <taxon>Amphibia</taxon>
        <taxon>Batrachia</taxon>
        <taxon>Anura</taxon>
        <taxon>Neobatrachia</taxon>
        <taxon>Hyloidea</taxon>
        <taxon>Dendrobatidae</taxon>
        <taxon>Dendrobatinae</taxon>
        <taxon>Ranitomeya</taxon>
    </lineage>
</organism>
<evidence type="ECO:0008006" key="4">
    <source>
        <dbReference type="Google" id="ProtNLM"/>
    </source>
</evidence>
<proteinExistence type="predicted"/>
<feature type="compositionally biased region" description="Low complexity" evidence="1">
    <location>
        <begin position="344"/>
        <end position="357"/>
    </location>
</feature>
<gene>
    <name evidence="2" type="ORF">RIMI_LOCUS19334207</name>
</gene>
<keyword evidence="3" id="KW-1185">Reference proteome</keyword>
<dbReference type="Proteomes" id="UP001176940">
    <property type="component" value="Unassembled WGS sequence"/>
</dbReference>
<reference evidence="2" key="1">
    <citation type="submission" date="2023-07" db="EMBL/GenBank/DDBJ databases">
        <authorList>
            <person name="Stuckert A."/>
        </authorList>
    </citation>
    <scope>NUCLEOTIDE SEQUENCE</scope>
</reference>
<comment type="caution">
    <text evidence="2">The sequence shown here is derived from an EMBL/GenBank/DDBJ whole genome shotgun (WGS) entry which is preliminary data.</text>
</comment>
<evidence type="ECO:0000313" key="3">
    <source>
        <dbReference type="Proteomes" id="UP001176940"/>
    </source>
</evidence>
<feature type="region of interest" description="Disordered" evidence="1">
    <location>
        <begin position="327"/>
        <end position="392"/>
    </location>
</feature>